<reference evidence="7 8" key="1">
    <citation type="submission" date="2013-08" db="EMBL/GenBank/DDBJ databases">
        <authorList>
            <person name="Durkin A.S."/>
            <person name="Haft D.R."/>
            <person name="McCorrison J."/>
            <person name="Torralba M."/>
            <person name="Gillis M."/>
            <person name="Haft D.H."/>
            <person name="Methe B."/>
            <person name="Sutton G."/>
            <person name="Nelson K.E."/>
        </authorList>
    </citation>
    <scope>NUCLEOTIDE SEQUENCE [LARGE SCALE GENOMIC DNA]</scope>
    <source>
        <strain evidence="6 8">ATCC 35536</strain>
        <strain evidence="5 7">VPI DR56BR1116</strain>
    </source>
</reference>
<dbReference type="PIRSF" id="PIRSF000538">
    <property type="entry name" value="GlpK"/>
    <property type="match status" value="1"/>
</dbReference>
<dbReference type="GO" id="GO:0005975">
    <property type="term" value="P:carbohydrate metabolic process"/>
    <property type="evidence" value="ECO:0007669"/>
    <property type="project" value="InterPro"/>
</dbReference>
<evidence type="ECO:0000313" key="6">
    <source>
        <dbReference type="EMBL" id="ERK04984.1"/>
    </source>
</evidence>
<dbReference type="eggNOG" id="COG1070">
    <property type="taxonomic scope" value="Bacteria"/>
</dbReference>
<dbReference type="InterPro" id="IPR000577">
    <property type="entry name" value="Carb_kinase_FGGY"/>
</dbReference>
<feature type="domain" description="Carbohydrate kinase FGGY N-terminal" evidence="4">
    <location>
        <begin position="6"/>
        <end position="243"/>
    </location>
</feature>
<dbReference type="InterPro" id="IPR018484">
    <property type="entry name" value="FGGY_N"/>
</dbReference>
<dbReference type="STRING" id="1125725.HMPREF1325_1656"/>
<dbReference type="PANTHER" id="PTHR43095:SF2">
    <property type="entry name" value="GLUCONOKINASE"/>
    <property type="match status" value="1"/>
</dbReference>
<keyword evidence="2" id="KW-0808">Transferase</keyword>
<dbReference type="EMBL" id="AVQI01000006">
    <property type="protein sequence ID" value="ERK04984.1"/>
    <property type="molecule type" value="Genomic_DNA"/>
</dbReference>
<comment type="similarity">
    <text evidence="1">Belongs to the FGGY kinase family.</text>
</comment>
<accession>U1FAG1</accession>
<gene>
    <name evidence="6" type="ORF">HMPREF0860_0686</name>
    <name evidence="5" type="ORF">HMPREF1325_1656</name>
</gene>
<dbReference type="OrthoDB" id="9805576at2"/>
<dbReference type="RefSeq" id="WP_021329954.1">
    <property type="nucleotide sequence ID" value="NZ_AUZJ01000017.1"/>
</dbReference>
<dbReference type="EMBL" id="AUZJ01000017">
    <property type="protein sequence ID" value="ERF61112.1"/>
    <property type="molecule type" value="Genomic_DNA"/>
</dbReference>
<dbReference type="InterPro" id="IPR050406">
    <property type="entry name" value="FGGY_Carb_Kinase"/>
</dbReference>
<organism evidence="5 7">
    <name type="scientific">Treponema socranskii subsp. socranskii VPI DR56BR1116 = ATCC 35536</name>
    <dbReference type="NCBI Taxonomy" id="1125725"/>
    <lineage>
        <taxon>Bacteria</taxon>
        <taxon>Pseudomonadati</taxon>
        <taxon>Spirochaetota</taxon>
        <taxon>Spirochaetia</taxon>
        <taxon>Spirochaetales</taxon>
        <taxon>Treponemataceae</taxon>
        <taxon>Treponema</taxon>
    </lineage>
</organism>
<keyword evidence="8" id="KW-1185">Reference proteome</keyword>
<dbReference type="CDD" id="cd07798">
    <property type="entry name" value="ASKHA_NBD_FGGY_YoaC-like"/>
    <property type="match status" value="1"/>
</dbReference>
<sequence length="483" mass="54477">MPEKNYVIVDIGTGNSRVALVSQDGTIYDLISFENKYYKDLLYDDARYFNPAEWKAHILGACKTLLKKHDNLTIAAVSSSGARESIVCYDENANAFLGLPNIDNRGRKWMDEIPDKAYIYKKTGRWVTEDFPAAKIMGVKKMHEDVFARIKKITSVSEWIAEIFTDKILIEPSQACETQLYDLDEKRWSEKLCALYKIPKSILPEIRFAGTSLGTVSEKIQKELGIACDVEFIVGGADTQIAAKAAGIFADDVCIVSGTTSPIIRMTAEKYHDEKERCWTNANLGGETYIVETNPGVTGNNYQRFKNMMFPELSYEKLDELMSEKKQFLCTASFSSLAFSQKRSLKKGGFVSRAPFDAHLDKIDLCYAVLADIACSICEQYRNLCEIIPHKKDYILGCGGGFRSELLRRMISGLTEKKLVLHKGFAQATVLGCVALCNEYFGTENIHDKNDISVFDPAAFNTETIRRYYEAWKVNRDQLNPSD</sequence>
<dbReference type="InterPro" id="IPR043129">
    <property type="entry name" value="ATPase_NBD"/>
</dbReference>
<dbReference type="PATRIC" id="fig|1125725.3.peg.941"/>
<evidence type="ECO:0000256" key="2">
    <source>
        <dbReference type="ARBA" id="ARBA00022679"/>
    </source>
</evidence>
<evidence type="ECO:0000313" key="5">
    <source>
        <dbReference type="EMBL" id="ERF61112.1"/>
    </source>
</evidence>
<name>U1FAG1_TRESO</name>
<dbReference type="Proteomes" id="UP000016412">
    <property type="component" value="Unassembled WGS sequence"/>
</dbReference>
<dbReference type="PANTHER" id="PTHR43095">
    <property type="entry name" value="SUGAR KINASE"/>
    <property type="match status" value="1"/>
</dbReference>
<dbReference type="Pfam" id="PF00370">
    <property type="entry name" value="FGGY_N"/>
    <property type="match status" value="1"/>
</dbReference>
<comment type="caution">
    <text evidence="5">The sequence shown here is derived from an EMBL/GenBank/DDBJ whole genome shotgun (WGS) entry which is preliminary data.</text>
</comment>
<keyword evidence="3 5" id="KW-0418">Kinase</keyword>
<dbReference type="GO" id="GO:0016301">
    <property type="term" value="F:kinase activity"/>
    <property type="evidence" value="ECO:0007669"/>
    <property type="project" value="UniProtKB-KW"/>
</dbReference>
<protein>
    <submittedName>
        <fullName evidence="5">Carbohydrate kinase, FGGY family protein</fullName>
    </submittedName>
</protein>
<evidence type="ECO:0000256" key="1">
    <source>
        <dbReference type="ARBA" id="ARBA00009156"/>
    </source>
</evidence>
<evidence type="ECO:0000256" key="3">
    <source>
        <dbReference type="ARBA" id="ARBA00022777"/>
    </source>
</evidence>
<dbReference type="Proteomes" id="UP000016646">
    <property type="component" value="Unassembled WGS sequence"/>
</dbReference>
<evidence type="ECO:0000259" key="4">
    <source>
        <dbReference type="Pfam" id="PF00370"/>
    </source>
</evidence>
<evidence type="ECO:0000313" key="8">
    <source>
        <dbReference type="Proteomes" id="UP000016646"/>
    </source>
</evidence>
<dbReference type="SUPFAM" id="SSF53067">
    <property type="entry name" value="Actin-like ATPase domain"/>
    <property type="match status" value="2"/>
</dbReference>
<dbReference type="Gene3D" id="3.30.420.40">
    <property type="match status" value="2"/>
</dbReference>
<dbReference type="AlphaFoldDB" id="U1FAG1"/>
<proteinExistence type="inferred from homology"/>
<evidence type="ECO:0000313" key="7">
    <source>
        <dbReference type="Proteomes" id="UP000016412"/>
    </source>
</evidence>